<dbReference type="KEGG" id="rcf:Poly24_41140"/>
<reference evidence="1 2" key="1">
    <citation type="submission" date="2019-02" db="EMBL/GenBank/DDBJ databases">
        <title>Deep-cultivation of Planctomycetes and their phenomic and genomic characterization uncovers novel biology.</title>
        <authorList>
            <person name="Wiegand S."/>
            <person name="Jogler M."/>
            <person name="Boedeker C."/>
            <person name="Pinto D."/>
            <person name="Vollmers J."/>
            <person name="Rivas-Marin E."/>
            <person name="Kohn T."/>
            <person name="Peeters S.H."/>
            <person name="Heuer A."/>
            <person name="Rast P."/>
            <person name="Oberbeckmann S."/>
            <person name="Bunk B."/>
            <person name="Jeske O."/>
            <person name="Meyerdierks A."/>
            <person name="Storesund J.E."/>
            <person name="Kallscheuer N."/>
            <person name="Luecker S."/>
            <person name="Lage O.M."/>
            <person name="Pohl T."/>
            <person name="Merkel B.J."/>
            <person name="Hornburger P."/>
            <person name="Mueller R.-W."/>
            <person name="Bruemmer F."/>
            <person name="Labrenz M."/>
            <person name="Spormann A.M."/>
            <person name="Op den Camp H."/>
            <person name="Overmann J."/>
            <person name="Amann R."/>
            <person name="Jetten M.S.M."/>
            <person name="Mascher T."/>
            <person name="Medema M.H."/>
            <person name="Devos D.P."/>
            <person name="Kaster A.-K."/>
            <person name="Ovreas L."/>
            <person name="Rohde M."/>
            <person name="Galperin M.Y."/>
            <person name="Jogler C."/>
        </authorList>
    </citation>
    <scope>NUCLEOTIDE SEQUENCE [LARGE SCALE GENOMIC DNA]</scope>
    <source>
        <strain evidence="1 2">Poly24</strain>
    </source>
</reference>
<dbReference type="EMBL" id="CP036348">
    <property type="protein sequence ID" value="QDV70392.1"/>
    <property type="molecule type" value="Genomic_DNA"/>
</dbReference>
<gene>
    <name evidence="1" type="ORF">Poly24_41140</name>
</gene>
<proteinExistence type="predicted"/>
<evidence type="ECO:0000313" key="2">
    <source>
        <dbReference type="Proteomes" id="UP000315082"/>
    </source>
</evidence>
<sequence length="323" mass="35384">MAACVCCHAARAQQFEMPPSLVEPPPSLRFDPIAADQSPSEPLRLDLAGAMSIATSEPATPNVISAAQRIPSYLHSSPSGVDHRIVRYDVPLSEDTAHSLFRANGIQGKLMDIPSEDPAQKTIRVVRYEVPDDEILLHSEITQKGVHGDLIEVHDDQSWRPQVRFLQPKARVFFDLKRDNDSEFDLFRNGSILASLDVLEIYKPLKLVTDFFADEHSKKVSLHDLGWRFGATLGLGITTALSNGGTDGGGAPIGVGSIGFRYEFPIGPEPPAVLDQNGRPIRLDQRTRVGFEAGLQAGTSTDETIADRFDVGLYIGMMVNTPW</sequence>
<keyword evidence="2" id="KW-1185">Reference proteome</keyword>
<dbReference type="Proteomes" id="UP000315082">
    <property type="component" value="Chromosome"/>
</dbReference>
<evidence type="ECO:0000313" key="1">
    <source>
        <dbReference type="EMBL" id="QDV70392.1"/>
    </source>
</evidence>
<organism evidence="1 2">
    <name type="scientific">Rosistilla carotiformis</name>
    <dbReference type="NCBI Taxonomy" id="2528017"/>
    <lineage>
        <taxon>Bacteria</taxon>
        <taxon>Pseudomonadati</taxon>
        <taxon>Planctomycetota</taxon>
        <taxon>Planctomycetia</taxon>
        <taxon>Pirellulales</taxon>
        <taxon>Pirellulaceae</taxon>
        <taxon>Rosistilla</taxon>
    </lineage>
</organism>
<name>A0A518JXX7_9BACT</name>
<accession>A0A518JXX7</accession>
<dbReference type="AlphaFoldDB" id="A0A518JXX7"/>
<protein>
    <submittedName>
        <fullName evidence="1">Uncharacterized protein</fullName>
    </submittedName>
</protein>